<evidence type="ECO:0000313" key="4">
    <source>
        <dbReference type="Proteomes" id="UP000320176"/>
    </source>
</evidence>
<evidence type="ECO:0000259" key="2">
    <source>
        <dbReference type="Pfam" id="PF07596"/>
    </source>
</evidence>
<dbReference type="OrthoDB" id="285651at2"/>
<comment type="caution">
    <text evidence="3">The sequence shown here is derived from an EMBL/GenBank/DDBJ whole genome shotgun (WGS) entry which is preliminary data.</text>
</comment>
<evidence type="ECO:0000256" key="1">
    <source>
        <dbReference type="SAM" id="Phobius"/>
    </source>
</evidence>
<dbReference type="AlphaFoldDB" id="A0A5C6ANS6"/>
<accession>A0A5C6ANS6</accession>
<keyword evidence="1" id="KW-1133">Transmembrane helix</keyword>
<name>A0A5C6ANS6_9BACT</name>
<sequence length="306" mass="32552">MPYLFTCPHCQTKTQVDDRYSGHKGQCATCGGDITVPYFTDAGAVQASATRSATAKRNKSTGLFVAAGLAVVILACIVFAAIRYGGQTVAALTENRLRSASMKNLQEIATALNAYADEFGTYPPAYTTSANGTPLHSWRVLILPYLDEVELYDQFDLSKPWSDEANMSVAYQMPGVYEHPDTNAVGYSMVPAYYYLTGPGTLFPKGKPLGPEDVKDNGSQTILVIEGRPTISSGMWTEPVDMDYGKMQGLVGGAVGIEPGGWIPGGVAMATVDGRAHFLPIGTPASTFNALVTPAGNEPLADDTLD</sequence>
<dbReference type="PANTHER" id="PTHR30093">
    <property type="entry name" value="GENERAL SECRETION PATHWAY PROTEIN G"/>
    <property type="match status" value="1"/>
</dbReference>
<keyword evidence="1" id="KW-0812">Transmembrane</keyword>
<keyword evidence="4" id="KW-1185">Reference proteome</keyword>
<protein>
    <recommendedName>
        <fullName evidence="2">DUF1559 domain-containing protein</fullName>
    </recommendedName>
</protein>
<gene>
    <name evidence="3" type="ORF">Pla52n_41250</name>
</gene>
<evidence type="ECO:0000313" key="3">
    <source>
        <dbReference type="EMBL" id="TWU00756.1"/>
    </source>
</evidence>
<dbReference type="InterPro" id="IPR011453">
    <property type="entry name" value="DUF1559"/>
</dbReference>
<proteinExistence type="predicted"/>
<keyword evidence="1" id="KW-0472">Membrane</keyword>
<feature type="domain" description="DUF1559" evidence="2">
    <location>
        <begin position="98"/>
        <end position="213"/>
    </location>
</feature>
<reference evidence="3 4" key="1">
    <citation type="submission" date="2019-02" db="EMBL/GenBank/DDBJ databases">
        <title>Deep-cultivation of Planctomycetes and their phenomic and genomic characterization uncovers novel biology.</title>
        <authorList>
            <person name="Wiegand S."/>
            <person name="Jogler M."/>
            <person name="Boedeker C."/>
            <person name="Pinto D."/>
            <person name="Vollmers J."/>
            <person name="Rivas-Marin E."/>
            <person name="Kohn T."/>
            <person name="Peeters S.H."/>
            <person name="Heuer A."/>
            <person name="Rast P."/>
            <person name="Oberbeckmann S."/>
            <person name="Bunk B."/>
            <person name="Jeske O."/>
            <person name="Meyerdierks A."/>
            <person name="Storesund J.E."/>
            <person name="Kallscheuer N."/>
            <person name="Luecker S."/>
            <person name="Lage O.M."/>
            <person name="Pohl T."/>
            <person name="Merkel B.J."/>
            <person name="Hornburger P."/>
            <person name="Mueller R.-W."/>
            <person name="Bruemmer F."/>
            <person name="Labrenz M."/>
            <person name="Spormann A.M."/>
            <person name="Op Den Camp H."/>
            <person name="Overmann J."/>
            <person name="Amann R."/>
            <person name="Jetten M.S.M."/>
            <person name="Mascher T."/>
            <person name="Medema M.H."/>
            <person name="Devos D.P."/>
            <person name="Kaster A.-K."/>
            <person name="Ovreas L."/>
            <person name="Rohde M."/>
            <person name="Galperin M.Y."/>
            <person name="Jogler C."/>
        </authorList>
    </citation>
    <scope>NUCLEOTIDE SEQUENCE [LARGE SCALE GENOMIC DNA]</scope>
    <source>
        <strain evidence="3 4">Pla52n</strain>
    </source>
</reference>
<dbReference type="PANTHER" id="PTHR30093:SF2">
    <property type="entry name" value="TYPE II SECRETION SYSTEM PROTEIN H"/>
    <property type="match status" value="1"/>
</dbReference>
<organism evidence="3 4">
    <name type="scientific">Stieleria varia</name>
    <dbReference type="NCBI Taxonomy" id="2528005"/>
    <lineage>
        <taxon>Bacteria</taxon>
        <taxon>Pseudomonadati</taxon>
        <taxon>Planctomycetota</taxon>
        <taxon>Planctomycetia</taxon>
        <taxon>Pirellulales</taxon>
        <taxon>Pirellulaceae</taxon>
        <taxon>Stieleria</taxon>
    </lineage>
</organism>
<dbReference type="Pfam" id="PF07596">
    <property type="entry name" value="SBP_bac_10"/>
    <property type="match status" value="1"/>
</dbReference>
<dbReference type="EMBL" id="SJPN01000005">
    <property type="protein sequence ID" value="TWU00756.1"/>
    <property type="molecule type" value="Genomic_DNA"/>
</dbReference>
<feature type="transmembrane region" description="Helical" evidence="1">
    <location>
        <begin position="61"/>
        <end position="82"/>
    </location>
</feature>
<dbReference type="Proteomes" id="UP000320176">
    <property type="component" value="Unassembled WGS sequence"/>
</dbReference>